<keyword evidence="2" id="KW-1185">Reference proteome</keyword>
<accession>A0A9E7GK59</accession>
<sequence length="111" mass="11532">MSSDGYTVGGKAATVGEGSTSCFEGKGSSFGVKVFCKSCEGGLCWLQMQTTGGTVADIAEDSDVCQDGVPKGFSSLIISVSFSRSLWILARSDHETLSSQDKDGLMLAMEG</sequence>
<reference evidence="1" key="1">
    <citation type="submission" date="2022-05" db="EMBL/GenBank/DDBJ databases">
        <title>The Musa troglodytarum L. genome provides insights into the mechanism of non-climacteric behaviour and enrichment of carotenoids.</title>
        <authorList>
            <person name="Wang J."/>
        </authorList>
    </citation>
    <scope>NUCLEOTIDE SEQUENCE</scope>
    <source>
        <tissue evidence="1">Leaf</tissue>
    </source>
</reference>
<dbReference type="EMBL" id="CP097508">
    <property type="protein sequence ID" value="URE13662.1"/>
    <property type="molecule type" value="Genomic_DNA"/>
</dbReference>
<protein>
    <submittedName>
        <fullName evidence="1">Uncharacterized protein</fullName>
    </submittedName>
</protein>
<evidence type="ECO:0000313" key="1">
    <source>
        <dbReference type="EMBL" id="URE13662.1"/>
    </source>
</evidence>
<gene>
    <name evidence="1" type="ORF">MUK42_02342</name>
</gene>
<dbReference type="AlphaFoldDB" id="A0A9E7GK59"/>
<evidence type="ECO:0000313" key="2">
    <source>
        <dbReference type="Proteomes" id="UP001055439"/>
    </source>
</evidence>
<proteinExistence type="predicted"/>
<organism evidence="1 2">
    <name type="scientific">Musa troglodytarum</name>
    <name type="common">fe'i banana</name>
    <dbReference type="NCBI Taxonomy" id="320322"/>
    <lineage>
        <taxon>Eukaryota</taxon>
        <taxon>Viridiplantae</taxon>
        <taxon>Streptophyta</taxon>
        <taxon>Embryophyta</taxon>
        <taxon>Tracheophyta</taxon>
        <taxon>Spermatophyta</taxon>
        <taxon>Magnoliopsida</taxon>
        <taxon>Liliopsida</taxon>
        <taxon>Zingiberales</taxon>
        <taxon>Musaceae</taxon>
        <taxon>Musa</taxon>
    </lineage>
</organism>
<name>A0A9E7GK59_9LILI</name>
<dbReference type="Proteomes" id="UP001055439">
    <property type="component" value="Chromosome 6"/>
</dbReference>